<dbReference type="Pfam" id="PF01161">
    <property type="entry name" value="PBP"/>
    <property type="match status" value="1"/>
</dbReference>
<dbReference type="FunFam" id="3.90.280.10:FF:000001">
    <property type="entry name" value="Terminal flower 1"/>
    <property type="match status" value="1"/>
</dbReference>
<evidence type="ECO:0000313" key="3">
    <source>
        <dbReference type="Proteomes" id="UP000091857"/>
    </source>
</evidence>
<dbReference type="Gene3D" id="3.90.280.10">
    <property type="entry name" value="PEBP-like"/>
    <property type="match status" value="1"/>
</dbReference>
<organism evidence="2 3">
    <name type="scientific">Manihot esculenta</name>
    <name type="common">Cassava</name>
    <name type="synonym">Jatropha manihot</name>
    <dbReference type="NCBI Taxonomy" id="3983"/>
    <lineage>
        <taxon>Eukaryota</taxon>
        <taxon>Viridiplantae</taxon>
        <taxon>Streptophyta</taxon>
        <taxon>Embryophyta</taxon>
        <taxon>Tracheophyta</taxon>
        <taxon>Spermatophyta</taxon>
        <taxon>Magnoliopsida</taxon>
        <taxon>eudicotyledons</taxon>
        <taxon>Gunneridae</taxon>
        <taxon>Pentapetalae</taxon>
        <taxon>rosids</taxon>
        <taxon>fabids</taxon>
        <taxon>Malpighiales</taxon>
        <taxon>Euphorbiaceae</taxon>
        <taxon>Crotonoideae</taxon>
        <taxon>Manihoteae</taxon>
        <taxon>Manihot</taxon>
    </lineage>
</organism>
<dbReference type="PANTHER" id="PTHR11362">
    <property type="entry name" value="PHOSPHATIDYLETHANOLAMINE-BINDING PROTEIN"/>
    <property type="match status" value="1"/>
</dbReference>
<dbReference type="OMA" id="ARINFKE"/>
<dbReference type="OrthoDB" id="2506647at2759"/>
<accession>A0A2C9VEP2</accession>
<dbReference type="EMBL" id="CM004394">
    <property type="protein sequence ID" value="OAY42893.1"/>
    <property type="molecule type" value="Genomic_DNA"/>
</dbReference>
<keyword evidence="3" id="KW-1185">Reference proteome</keyword>
<dbReference type="GO" id="GO:0010228">
    <property type="term" value="P:vegetative to reproductive phase transition of meristem"/>
    <property type="evidence" value="ECO:0000318"/>
    <property type="project" value="GO_Central"/>
</dbReference>
<dbReference type="PROSITE" id="PS01220">
    <property type="entry name" value="PBP"/>
    <property type="match status" value="1"/>
</dbReference>
<evidence type="ECO:0000256" key="1">
    <source>
        <dbReference type="ARBA" id="ARBA00007091"/>
    </source>
</evidence>
<dbReference type="Gramene" id="Manes.08G024500.1.v8.1">
    <property type="protein sequence ID" value="Manes.08G024500.1.v8.1.CDS"/>
    <property type="gene ID" value="Manes.08G024500.v8.1"/>
</dbReference>
<comment type="similarity">
    <text evidence="1">Belongs to the phosphatidylethanolamine-binding protein family.</text>
</comment>
<name>A0A2C9VEP2_MANES</name>
<dbReference type="STRING" id="3983.A0A2C9VEP2"/>
<reference evidence="3" key="1">
    <citation type="journal article" date="2016" name="Nat. Biotechnol.">
        <title>Sequencing wild and cultivated cassava and related species reveals extensive interspecific hybridization and genetic diversity.</title>
        <authorList>
            <person name="Bredeson J.V."/>
            <person name="Lyons J.B."/>
            <person name="Prochnik S.E."/>
            <person name="Wu G.A."/>
            <person name="Ha C.M."/>
            <person name="Edsinger-Gonzales E."/>
            <person name="Grimwood J."/>
            <person name="Schmutz J."/>
            <person name="Rabbi I.Y."/>
            <person name="Egesi C."/>
            <person name="Nauluvula P."/>
            <person name="Lebot V."/>
            <person name="Ndunguru J."/>
            <person name="Mkamilo G."/>
            <person name="Bart R.S."/>
            <person name="Setter T.L."/>
            <person name="Gleadow R.M."/>
            <person name="Kulakow P."/>
            <person name="Ferguson M.E."/>
            <person name="Rounsley S."/>
            <person name="Rokhsar D.S."/>
        </authorList>
    </citation>
    <scope>NUCLEOTIDE SEQUENCE [LARGE SCALE GENOMIC DNA]</scope>
    <source>
        <strain evidence="3">cv. AM560-2</strain>
    </source>
</reference>
<sequence length="172" mass="19533">MARIIEPLIVGRVIGDVVDYFTPEVKMCVTYNNRQVCNGYELYPSTAVAKPKVEVQGGDMRSFFTLVMTDPDVPGPSDPYLREHLHWVVSNIPGTTDATFGREVVSYEIPRPNIGIHRFVYLLFRQKRRQTINPPASRDNFSTRNFAAENDLGPPVAAVYFNAQRETAARRR</sequence>
<evidence type="ECO:0000313" key="2">
    <source>
        <dbReference type="EMBL" id="OAY42893.1"/>
    </source>
</evidence>
<dbReference type="InterPro" id="IPR036610">
    <property type="entry name" value="PEBP-like_sf"/>
</dbReference>
<gene>
    <name evidence="2" type="ORF">MANES_08G024500v8</name>
</gene>
<proteinExistence type="inferred from homology"/>
<comment type="caution">
    <text evidence="2">The sequence shown here is derived from an EMBL/GenBank/DDBJ whole genome shotgun (WGS) entry which is preliminary data.</text>
</comment>
<dbReference type="GO" id="GO:0009910">
    <property type="term" value="P:negative regulation of flower development"/>
    <property type="evidence" value="ECO:0000318"/>
    <property type="project" value="GO_Central"/>
</dbReference>
<dbReference type="GO" id="GO:0005634">
    <property type="term" value="C:nucleus"/>
    <property type="evidence" value="ECO:0000318"/>
    <property type="project" value="GO_Central"/>
</dbReference>
<dbReference type="AlphaFoldDB" id="A0A2C9VEP2"/>
<dbReference type="InterPro" id="IPR008914">
    <property type="entry name" value="PEBP"/>
</dbReference>
<dbReference type="InterPro" id="IPR001858">
    <property type="entry name" value="Phosphatidylethanolamine-bd_CS"/>
</dbReference>
<dbReference type="PANTHER" id="PTHR11362:SF13">
    <property type="entry name" value="PROTEIN TERMINAL FLOWER 1"/>
    <property type="match status" value="1"/>
</dbReference>
<dbReference type="CDD" id="cd00866">
    <property type="entry name" value="PEBP_euk"/>
    <property type="match status" value="1"/>
</dbReference>
<dbReference type="SUPFAM" id="SSF49777">
    <property type="entry name" value="PEBP-like"/>
    <property type="match status" value="1"/>
</dbReference>
<dbReference type="Proteomes" id="UP000091857">
    <property type="component" value="Chromosome 8"/>
</dbReference>
<protein>
    <submittedName>
        <fullName evidence="2">Uncharacterized protein</fullName>
    </submittedName>
</protein>
<dbReference type="InterPro" id="IPR035810">
    <property type="entry name" value="PEBP_euk"/>
</dbReference>
<dbReference type="GO" id="GO:0005737">
    <property type="term" value="C:cytoplasm"/>
    <property type="evidence" value="ECO:0000318"/>
    <property type="project" value="GO_Central"/>
</dbReference>